<accession>A0A183HBR0</accession>
<dbReference type="Proteomes" id="UP000267606">
    <property type="component" value="Unassembled WGS sequence"/>
</dbReference>
<dbReference type="EMBL" id="UZAJ01003987">
    <property type="protein sequence ID" value="VDO41457.1"/>
    <property type="molecule type" value="Genomic_DNA"/>
</dbReference>
<gene>
    <name evidence="1" type="ORF">OFLC_LOCUS4922</name>
</gene>
<organism evidence="3">
    <name type="scientific">Onchocerca flexuosa</name>
    <dbReference type="NCBI Taxonomy" id="387005"/>
    <lineage>
        <taxon>Eukaryota</taxon>
        <taxon>Metazoa</taxon>
        <taxon>Ecdysozoa</taxon>
        <taxon>Nematoda</taxon>
        <taxon>Chromadorea</taxon>
        <taxon>Rhabditida</taxon>
        <taxon>Spirurina</taxon>
        <taxon>Spiruromorpha</taxon>
        <taxon>Filarioidea</taxon>
        <taxon>Onchocercidae</taxon>
        <taxon>Onchocerca</taxon>
    </lineage>
</organism>
<reference evidence="1 2" key="2">
    <citation type="submission" date="2018-11" db="EMBL/GenBank/DDBJ databases">
        <authorList>
            <consortium name="Pathogen Informatics"/>
        </authorList>
    </citation>
    <scope>NUCLEOTIDE SEQUENCE [LARGE SCALE GENOMIC DNA]</scope>
</reference>
<dbReference type="AlphaFoldDB" id="A0A183HBR0"/>
<evidence type="ECO:0000313" key="1">
    <source>
        <dbReference type="EMBL" id="VDO41457.1"/>
    </source>
</evidence>
<proteinExistence type="predicted"/>
<keyword evidence="2" id="KW-1185">Reference proteome</keyword>
<sequence>MDQPAFYRYHFVLFGLSYFRGAGYRWSDFSQNSNFEFVDPKFNPKLNTSQCYRFLANPC</sequence>
<dbReference type="WBParaSite" id="OFLC_0000492101-mRNA-1">
    <property type="protein sequence ID" value="OFLC_0000492101-mRNA-1"/>
    <property type="gene ID" value="OFLC_0000492101"/>
</dbReference>
<reference evidence="3" key="1">
    <citation type="submission" date="2016-06" db="UniProtKB">
        <authorList>
            <consortium name="WormBaseParasite"/>
        </authorList>
    </citation>
    <scope>IDENTIFICATION</scope>
</reference>
<evidence type="ECO:0000313" key="3">
    <source>
        <dbReference type="WBParaSite" id="OFLC_0000492101-mRNA-1"/>
    </source>
</evidence>
<evidence type="ECO:0000313" key="2">
    <source>
        <dbReference type="Proteomes" id="UP000267606"/>
    </source>
</evidence>
<protein>
    <submittedName>
        <fullName evidence="3">FGE-sulfatase domain-containing protein</fullName>
    </submittedName>
</protein>
<name>A0A183HBR0_9BILA</name>